<name>A0ABW5C4Z7_9PROT</name>
<feature type="region of interest" description="Disordered" evidence="1">
    <location>
        <begin position="1"/>
        <end position="38"/>
    </location>
</feature>
<sequence>MQNVTAVPAHLLLNRKDDAKDKTEKTEQAGQTGPSSAFAQYAFGPLDLSGGKSVATGAAVTGTSSTSGVNGGSTGWMAQLYT</sequence>
<organism evidence="2 3">
    <name type="scientific">Phaeospirillum tilakii</name>
    <dbReference type="NCBI Taxonomy" id="741673"/>
    <lineage>
        <taxon>Bacteria</taxon>
        <taxon>Pseudomonadati</taxon>
        <taxon>Pseudomonadota</taxon>
        <taxon>Alphaproteobacteria</taxon>
        <taxon>Rhodospirillales</taxon>
        <taxon>Rhodospirillaceae</taxon>
        <taxon>Phaeospirillum</taxon>
    </lineage>
</organism>
<dbReference type="RefSeq" id="WP_377313572.1">
    <property type="nucleotide sequence ID" value="NZ_JBHUIY010000001.1"/>
</dbReference>
<evidence type="ECO:0000313" key="2">
    <source>
        <dbReference type="EMBL" id="MFD2232340.1"/>
    </source>
</evidence>
<accession>A0ABW5C4Z7</accession>
<comment type="caution">
    <text evidence="2">The sequence shown here is derived from an EMBL/GenBank/DDBJ whole genome shotgun (WGS) entry which is preliminary data.</text>
</comment>
<dbReference type="EMBL" id="JBHUIY010000001">
    <property type="protein sequence ID" value="MFD2232340.1"/>
    <property type="molecule type" value="Genomic_DNA"/>
</dbReference>
<feature type="compositionally biased region" description="Low complexity" evidence="1">
    <location>
        <begin position="54"/>
        <end position="68"/>
    </location>
</feature>
<evidence type="ECO:0000256" key="1">
    <source>
        <dbReference type="SAM" id="MobiDB-lite"/>
    </source>
</evidence>
<dbReference type="Proteomes" id="UP001597296">
    <property type="component" value="Unassembled WGS sequence"/>
</dbReference>
<feature type="compositionally biased region" description="Polar residues" evidence="1">
    <location>
        <begin position="28"/>
        <end position="38"/>
    </location>
</feature>
<keyword evidence="3" id="KW-1185">Reference proteome</keyword>
<protein>
    <submittedName>
        <fullName evidence="2">Uncharacterized protein</fullName>
    </submittedName>
</protein>
<feature type="region of interest" description="Disordered" evidence="1">
    <location>
        <begin position="54"/>
        <end position="82"/>
    </location>
</feature>
<feature type="compositionally biased region" description="Basic and acidic residues" evidence="1">
    <location>
        <begin position="14"/>
        <end position="27"/>
    </location>
</feature>
<gene>
    <name evidence="2" type="ORF">ACFSNB_00830</name>
</gene>
<reference evidence="3" key="1">
    <citation type="journal article" date="2019" name="Int. J. Syst. Evol. Microbiol.">
        <title>The Global Catalogue of Microorganisms (GCM) 10K type strain sequencing project: providing services to taxonomists for standard genome sequencing and annotation.</title>
        <authorList>
            <consortium name="The Broad Institute Genomics Platform"/>
            <consortium name="The Broad Institute Genome Sequencing Center for Infectious Disease"/>
            <person name="Wu L."/>
            <person name="Ma J."/>
        </authorList>
    </citation>
    <scope>NUCLEOTIDE SEQUENCE [LARGE SCALE GENOMIC DNA]</scope>
    <source>
        <strain evidence="3">KCTC 15012</strain>
    </source>
</reference>
<proteinExistence type="predicted"/>
<evidence type="ECO:0000313" key="3">
    <source>
        <dbReference type="Proteomes" id="UP001597296"/>
    </source>
</evidence>